<organism evidence="2 3">
    <name type="scientific">Loxodonta africana</name>
    <name type="common">African elephant</name>
    <dbReference type="NCBI Taxonomy" id="9785"/>
    <lineage>
        <taxon>Eukaryota</taxon>
        <taxon>Metazoa</taxon>
        <taxon>Chordata</taxon>
        <taxon>Craniata</taxon>
        <taxon>Vertebrata</taxon>
        <taxon>Euteleostomi</taxon>
        <taxon>Mammalia</taxon>
        <taxon>Eutheria</taxon>
        <taxon>Afrotheria</taxon>
        <taxon>Proboscidea</taxon>
        <taxon>Elephantidae</taxon>
        <taxon>Loxodonta</taxon>
    </lineage>
</organism>
<keyword evidence="3" id="KW-1185">Reference proteome</keyword>
<reference evidence="2" key="3">
    <citation type="submission" date="2025-09" db="UniProtKB">
        <authorList>
            <consortium name="Ensembl"/>
        </authorList>
    </citation>
    <scope>IDENTIFICATION</scope>
    <source>
        <strain evidence="2">Isolate ISIS603380</strain>
    </source>
</reference>
<dbReference type="Pfam" id="PF15837">
    <property type="entry name" value="DUF4716"/>
    <property type="match status" value="1"/>
</dbReference>
<dbReference type="STRING" id="9785.ENSLAFP00000016295"/>
<name>G3TMF9_LOXAF</name>
<dbReference type="InParanoid" id="G3TMF9"/>
<dbReference type="GeneTree" id="ENSGT00940000167087"/>
<dbReference type="PANTHER" id="PTHR37998">
    <property type="entry name" value="TRANSMEMBRANE PROTEIN 262"/>
    <property type="match status" value="1"/>
</dbReference>
<sequence>MRWQDRLAVLFFPQGLMLTVAALMLFFVHLSVFASDIHNFCVTHNYNRMSFHYTVFLIVGTEPCSSAACPWNFWPSSIGRRATEAGTGGGLRKRKEKAARCFNKVCCL</sequence>
<feature type="domain" description="DUF4716" evidence="1">
    <location>
        <begin position="50"/>
        <end position="99"/>
    </location>
</feature>
<reference evidence="2 3" key="1">
    <citation type="submission" date="2009-06" db="EMBL/GenBank/DDBJ databases">
        <title>The Genome Sequence of Loxodonta africana (African elephant).</title>
        <authorList>
            <person name="Di Palma F."/>
            <person name="Heiman D."/>
            <person name="Young S."/>
            <person name="Johnson J."/>
            <person name="Lander E.S."/>
            <person name="Lindblad-Toh K."/>
        </authorList>
    </citation>
    <scope>NUCLEOTIDE SEQUENCE [LARGE SCALE GENOMIC DNA]</scope>
    <source>
        <strain evidence="2 3">Isolate ISIS603380</strain>
    </source>
</reference>
<accession>G3TMF9</accession>
<dbReference type="eggNOG" id="ENOG502S7IB">
    <property type="taxonomic scope" value="Eukaryota"/>
</dbReference>
<reference evidence="2" key="2">
    <citation type="submission" date="2025-08" db="UniProtKB">
        <authorList>
            <consortium name="Ensembl"/>
        </authorList>
    </citation>
    <scope>IDENTIFICATION</scope>
    <source>
        <strain evidence="2">Isolate ISIS603380</strain>
    </source>
</reference>
<dbReference type="OMA" id="IVGTEPC"/>
<protein>
    <recommendedName>
        <fullName evidence="1">DUF4716 domain-containing protein</fullName>
    </recommendedName>
</protein>
<dbReference type="InterPro" id="IPR031683">
    <property type="entry name" value="DUF4716"/>
</dbReference>
<dbReference type="PANTHER" id="PTHR37998:SF1">
    <property type="entry name" value="CATION CHANNEL SPERM-ASSOCIATED AUXILIARY SUBUNIT TMEM262"/>
    <property type="match status" value="1"/>
</dbReference>
<proteinExistence type="predicted"/>
<evidence type="ECO:0000313" key="3">
    <source>
        <dbReference type="Proteomes" id="UP000007646"/>
    </source>
</evidence>
<evidence type="ECO:0000259" key="1">
    <source>
        <dbReference type="Pfam" id="PF15837"/>
    </source>
</evidence>
<dbReference type="Ensembl" id="ENSLAFT00000022947.2">
    <property type="protein sequence ID" value="ENSLAFP00000016295.2"/>
    <property type="gene ID" value="ENSLAFG00000022887.2"/>
</dbReference>
<dbReference type="InterPro" id="IPR040431">
    <property type="entry name" value="TM262"/>
</dbReference>
<dbReference type="HOGENOM" id="CLU_175194_0_0_1"/>
<dbReference type="AlphaFoldDB" id="G3TMF9"/>
<evidence type="ECO:0000313" key="2">
    <source>
        <dbReference type="Ensembl" id="ENSLAFP00000016295.2"/>
    </source>
</evidence>
<dbReference type="Proteomes" id="UP000007646">
    <property type="component" value="Unassembled WGS sequence"/>
</dbReference>